<accession>L8GIV0</accession>
<dbReference type="EMBL" id="KB008133">
    <property type="protein sequence ID" value="ELR12081.1"/>
    <property type="molecule type" value="Genomic_DNA"/>
</dbReference>
<dbReference type="KEGG" id="acan:ACA1_101420"/>
<gene>
    <name evidence="3" type="ORF">ACA1_101420</name>
</gene>
<dbReference type="InterPro" id="IPR045052">
    <property type="entry name" value="Copine"/>
</dbReference>
<organism evidence="3 4">
    <name type="scientific">Acanthamoeba castellanii (strain ATCC 30010 / Neff)</name>
    <dbReference type="NCBI Taxonomy" id="1257118"/>
    <lineage>
        <taxon>Eukaryota</taxon>
        <taxon>Amoebozoa</taxon>
        <taxon>Discosea</taxon>
        <taxon>Longamoebia</taxon>
        <taxon>Centramoebida</taxon>
        <taxon>Acanthamoebidae</taxon>
        <taxon>Acanthamoeba</taxon>
    </lineage>
</organism>
<proteinExistence type="predicted"/>
<dbReference type="InterPro" id="IPR010734">
    <property type="entry name" value="Copine_C"/>
</dbReference>
<dbReference type="Pfam" id="PF07002">
    <property type="entry name" value="Copine"/>
    <property type="match status" value="1"/>
</dbReference>
<dbReference type="GO" id="GO:0005544">
    <property type="term" value="F:calcium-dependent phospholipid binding"/>
    <property type="evidence" value="ECO:0007669"/>
    <property type="project" value="InterPro"/>
</dbReference>
<sequence>MSNTRDIACLYMRARGLPKAGDAALAISALNDRATGWQQVGRTEFVFGTVLGTTEPIWRPMQVPVKHLFGHAEEQLRLDCLLNSPFTGPYSIGHCQVNASEFFKADKADKDHAFKLRTSDGADAGAVNLLHHHLIKRYSFLDYVSGGCEISVMVAIDFTASNGDPEKRSSLHYVGGGPNQYEMAVRAVAEPLSHYCASKHILAFGYGAEIPLGHSVSHCFALTFDDQRPEAKGVEGLLECYRGALTKVKLRGPTHFAQIGDKAATYAANGPIGGGQSHLVLLIITDGKLHLPASASARGGGLWTPGIINDMEETVQQIEEASALPLSILIVGVGDADFTNMDLLCESHPNVKVTVAHHFVAMAEYTDQPPSELSAELLKDVPQQLVGYMHENHLRPVHPPASSLPAVWAEAQRKARSGGGEEEVESEDEEEEEESLLRTEPPQWERDDAATHCTRCQSEFSLLWRRYSSLLPFSPDPTPQRCYATLVRLHYPCK</sequence>
<evidence type="ECO:0000313" key="4">
    <source>
        <dbReference type="Proteomes" id="UP000011083"/>
    </source>
</evidence>
<dbReference type="Proteomes" id="UP000011083">
    <property type="component" value="Unassembled WGS sequence"/>
</dbReference>
<dbReference type="GO" id="GO:0005886">
    <property type="term" value="C:plasma membrane"/>
    <property type="evidence" value="ECO:0007669"/>
    <property type="project" value="TreeGrafter"/>
</dbReference>
<dbReference type="SUPFAM" id="SSF53300">
    <property type="entry name" value="vWA-like"/>
    <property type="match status" value="1"/>
</dbReference>
<dbReference type="PANTHER" id="PTHR10857">
    <property type="entry name" value="COPINE"/>
    <property type="match status" value="1"/>
</dbReference>
<name>L8GIV0_ACACF</name>
<dbReference type="RefSeq" id="XP_004334094.1">
    <property type="nucleotide sequence ID" value="XM_004334046.1"/>
</dbReference>
<dbReference type="OrthoDB" id="5855668at2759"/>
<dbReference type="PANTHER" id="PTHR10857:SF106">
    <property type="entry name" value="C2 DOMAIN-CONTAINING PROTEIN"/>
    <property type="match status" value="1"/>
</dbReference>
<dbReference type="VEuPathDB" id="AmoebaDB:ACA1_101420"/>
<keyword evidence="4" id="KW-1185">Reference proteome</keyword>
<evidence type="ECO:0000256" key="1">
    <source>
        <dbReference type="SAM" id="MobiDB-lite"/>
    </source>
</evidence>
<evidence type="ECO:0000313" key="3">
    <source>
        <dbReference type="EMBL" id="ELR12081.1"/>
    </source>
</evidence>
<dbReference type="GeneID" id="14912567"/>
<feature type="compositionally biased region" description="Acidic residues" evidence="1">
    <location>
        <begin position="420"/>
        <end position="434"/>
    </location>
</feature>
<evidence type="ECO:0000259" key="2">
    <source>
        <dbReference type="Pfam" id="PF07002"/>
    </source>
</evidence>
<dbReference type="GO" id="GO:0071277">
    <property type="term" value="P:cellular response to calcium ion"/>
    <property type="evidence" value="ECO:0007669"/>
    <property type="project" value="TreeGrafter"/>
</dbReference>
<reference evidence="3 4" key="1">
    <citation type="journal article" date="2013" name="Genome Biol.">
        <title>Genome of Acanthamoeba castellanii highlights extensive lateral gene transfer and early evolution of tyrosine kinase signaling.</title>
        <authorList>
            <person name="Clarke M."/>
            <person name="Lohan A.J."/>
            <person name="Liu B."/>
            <person name="Lagkouvardos I."/>
            <person name="Roy S."/>
            <person name="Zafar N."/>
            <person name="Bertelli C."/>
            <person name="Schilde C."/>
            <person name="Kianianmomeni A."/>
            <person name="Burglin T.R."/>
            <person name="Frech C."/>
            <person name="Turcotte B."/>
            <person name="Kopec K.O."/>
            <person name="Synnott J.M."/>
            <person name="Choo C."/>
            <person name="Paponov I."/>
            <person name="Finkler A."/>
            <person name="Soon Heng Tan C."/>
            <person name="Hutchins A.P."/>
            <person name="Weinmeier T."/>
            <person name="Rattei T."/>
            <person name="Chu J.S."/>
            <person name="Gimenez G."/>
            <person name="Irimia M."/>
            <person name="Rigden D.J."/>
            <person name="Fitzpatrick D.A."/>
            <person name="Lorenzo-Morales J."/>
            <person name="Bateman A."/>
            <person name="Chiu C.H."/>
            <person name="Tang P."/>
            <person name="Hegemann P."/>
            <person name="Fromm H."/>
            <person name="Raoult D."/>
            <person name="Greub G."/>
            <person name="Miranda-Saavedra D."/>
            <person name="Chen N."/>
            <person name="Nash P."/>
            <person name="Ginger M.L."/>
            <person name="Horn M."/>
            <person name="Schaap P."/>
            <person name="Caler L."/>
            <person name="Loftus B."/>
        </authorList>
    </citation>
    <scope>NUCLEOTIDE SEQUENCE [LARGE SCALE GENOMIC DNA]</scope>
    <source>
        <strain evidence="3 4">Neff</strain>
    </source>
</reference>
<feature type="domain" description="Copine C-terminal" evidence="2">
    <location>
        <begin position="170"/>
        <end position="396"/>
    </location>
</feature>
<feature type="region of interest" description="Disordered" evidence="1">
    <location>
        <begin position="408"/>
        <end position="440"/>
    </location>
</feature>
<protein>
    <submittedName>
        <fullName evidence="3">Copine subfamily protein</fullName>
    </submittedName>
</protein>
<dbReference type="AlphaFoldDB" id="L8GIV0"/>
<dbReference type="InterPro" id="IPR036465">
    <property type="entry name" value="vWFA_dom_sf"/>
</dbReference>